<keyword evidence="6 8" id="KW-0139">CF(1)</keyword>
<keyword evidence="3 8" id="KW-0813">Transport</keyword>
<dbReference type="InterPro" id="IPR001469">
    <property type="entry name" value="ATP_synth_F1_dsu/esu"/>
</dbReference>
<dbReference type="InterPro" id="IPR020546">
    <property type="entry name" value="ATP_synth_F1_dsu/esu_N"/>
</dbReference>
<name>A0ABS5QKT0_9BACT</name>
<dbReference type="InterPro" id="IPR036771">
    <property type="entry name" value="ATPsynth_dsu/esu_N"/>
</dbReference>
<protein>
    <recommendedName>
        <fullName evidence="8">ATP synthase epsilon chain</fullName>
    </recommendedName>
    <alternativeName>
        <fullName evidence="8">ATP synthase F1 sector epsilon subunit</fullName>
    </alternativeName>
    <alternativeName>
        <fullName evidence="8">F-ATPase epsilon subunit</fullName>
    </alternativeName>
</protein>
<evidence type="ECO:0000313" key="10">
    <source>
        <dbReference type="EMBL" id="MBS8121773.1"/>
    </source>
</evidence>
<dbReference type="EMBL" id="JAEDAM010000015">
    <property type="protein sequence ID" value="MBS8121773.1"/>
    <property type="molecule type" value="Genomic_DNA"/>
</dbReference>
<keyword evidence="11" id="KW-1185">Reference proteome</keyword>
<feature type="domain" description="ATP synthase F1 complex delta/epsilon subunit N-terminal" evidence="9">
    <location>
        <begin position="1"/>
        <end position="83"/>
    </location>
</feature>
<evidence type="ECO:0000256" key="8">
    <source>
        <dbReference type="HAMAP-Rule" id="MF_00530"/>
    </source>
</evidence>
<dbReference type="CDD" id="cd12152">
    <property type="entry name" value="F1-ATPase_delta"/>
    <property type="match status" value="1"/>
</dbReference>
<evidence type="ECO:0000313" key="11">
    <source>
        <dbReference type="Proteomes" id="UP000680365"/>
    </source>
</evidence>
<evidence type="ECO:0000259" key="9">
    <source>
        <dbReference type="Pfam" id="PF02823"/>
    </source>
</evidence>
<dbReference type="RefSeq" id="WP_213348633.1">
    <property type="nucleotide sequence ID" value="NZ_JAEDAM010000015.1"/>
</dbReference>
<evidence type="ECO:0000256" key="5">
    <source>
        <dbReference type="ARBA" id="ARBA00023136"/>
    </source>
</evidence>
<sequence>MKLELISFEGETFINDNVKLINVHTLAGELTILDNHHCILSAIIPSVLYIDYVENNSDFSKEFAVGRGVLQFNENNCKIILDTVVGAEDLDFEKAEQARLDAIKNMEEIKSQKNKIDMEAFIEAEEQIAKSLVNLKLSKKNN</sequence>
<comment type="subunit">
    <text evidence="8">F-type ATPases have 2 components, CF(1) - the catalytic core - and CF(0) - the membrane proton channel. CF(1) has five subunits: alpha(3), beta(3), gamma(1), delta(1), epsilon(1). CF(0) has three main subunits: a, b and c.</text>
</comment>
<evidence type="ECO:0000256" key="7">
    <source>
        <dbReference type="ARBA" id="ARBA00023310"/>
    </source>
</evidence>
<comment type="subcellular location">
    <subcellularLocation>
        <location evidence="8">Cell membrane</location>
        <topology evidence="8">Peripheral membrane protein</topology>
    </subcellularLocation>
    <subcellularLocation>
        <location evidence="1">Endomembrane system</location>
        <topology evidence="1">Peripheral membrane protein</topology>
    </subcellularLocation>
</comment>
<keyword evidence="5 8" id="KW-0472">Membrane</keyword>
<organism evidence="10 11">
    <name type="scientific">Candidatus Vampirococcus lugosii</name>
    <dbReference type="NCBI Taxonomy" id="2789015"/>
    <lineage>
        <taxon>Bacteria</taxon>
        <taxon>Candidatus Absconditibacteriota</taxon>
        <taxon>Vampirococcus</taxon>
    </lineage>
</organism>
<keyword evidence="4 8" id="KW-0406">Ion transport</keyword>
<accession>A0ABS5QKT0</accession>
<comment type="similarity">
    <text evidence="2 8">Belongs to the ATPase epsilon chain family.</text>
</comment>
<dbReference type="SUPFAM" id="SSF51344">
    <property type="entry name" value="Epsilon subunit of F1F0-ATP synthase N-terminal domain"/>
    <property type="match status" value="1"/>
</dbReference>
<keyword evidence="8" id="KW-0375">Hydrogen ion transport</keyword>
<reference evidence="10 11" key="1">
    <citation type="journal article" date="2021" name="Nat. Commun.">
        <title>Reductive evolution and unique predatory mode in the CPR bacterium Vampirococcus lugosii.</title>
        <authorList>
            <person name="Moreira D."/>
            <person name="Zivanovic Y."/>
            <person name="Lopez-Archilla A.I."/>
            <person name="Iniesto M."/>
            <person name="Lopez-Garcia P."/>
        </authorList>
    </citation>
    <scope>NUCLEOTIDE SEQUENCE [LARGE SCALE GENOMIC DNA]</scope>
    <source>
        <strain evidence="10">Chiprana</strain>
    </source>
</reference>
<keyword evidence="8" id="KW-1003">Cell membrane</keyword>
<proteinExistence type="inferred from homology"/>
<evidence type="ECO:0000256" key="1">
    <source>
        <dbReference type="ARBA" id="ARBA00004184"/>
    </source>
</evidence>
<dbReference type="PANTHER" id="PTHR13822">
    <property type="entry name" value="ATP SYNTHASE DELTA/EPSILON CHAIN"/>
    <property type="match status" value="1"/>
</dbReference>
<evidence type="ECO:0000256" key="4">
    <source>
        <dbReference type="ARBA" id="ARBA00023065"/>
    </source>
</evidence>
<evidence type="ECO:0000256" key="3">
    <source>
        <dbReference type="ARBA" id="ARBA00022448"/>
    </source>
</evidence>
<evidence type="ECO:0000256" key="2">
    <source>
        <dbReference type="ARBA" id="ARBA00005712"/>
    </source>
</evidence>
<comment type="caution">
    <text evidence="10">The sequence shown here is derived from an EMBL/GenBank/DDBJ whole genome shotgun (WGS) entry which is preliminary data.</text>
</comment>
<evidence type="ECO:0000256" key="6">
    <source>
        <dbReference type="ARBA" id="ARBA00023196"/>
    </source>
</evidence>
<dbReference type="Proteomes" id="UP000680365">
    <property type="component" value="Unassembled WGS sequence"/>
</dbReference>
<keyword evidence="7 8" id="KW-0066">ATP synthesis</keyword>
<comment type="function">
    <text evidence="8">Produces ATP from ADP in the presence of a proton gradient across the membrane.</text>
</comment>
<gene>
    <name evidence="8" type="primary">atpC</name>
    <name evidence="10" type="ORF">VAMP_24n125</name>
</gene>
<dbReference type="PANTHER" id="PTHR13822:SF10">
    <property type="entry name" value="ATP SYNTHASE EPSILON CHAIN, CHLOROPLASTIC"/>
    <property type="match status" value="1"/>
</dbReference>
<dbReference type="Pfam" id="PF02823">
    <property type="entry name" value="ATP-synt_DE_N"/>
    <property type="match status" value="1"/>
</dbReference>
<dbReference type="HAMAP" id="MF_00530">
    <property type="entry name" value="ATP_synth_epsil_bac"/>
    <property type="match status" value="1"/>
</dbReference>
<dbReference type="Gene3D" id="2.60.15.10">
    <property type="entry name" value="F0F1 ATP synthase delta/epsilon subunit, N-terminal"/>
    <property type="match status" value="1"/>
</dbReference>